<evidence type="ECO:0000313" key="1">
    <source>
        <dbReference type="EMBL" id="CAG8794571.1"/>
    </source>
</evidence>
<dbReference type="EMBL" id="CAJVQB010020498">
    <property type="protein sequence ID" value="CAG8794571.1"/>
    <property type="molecule type" value="Genomic_DNA"/>
</dbReference>
<reference evidence="1 2" key="1">
    <citation type="submission" date="2021-06" db="EMBL/GenBank/DDBJ databases">
        <authorList>
            <person name="Kallberg Y."/>
            <person name="Tangrot J."/>
            <person name="Rosling A."/>
        </authorList>
    </citation>
    <scope>NUCLEOTIDE SEQUENCE [LARGE SCALE GENOMIC DNA]</scope>
    <source>
        <strain evidence="1 2">120-4 pot B 10/14</strain>
    </source>
</reference>
<name>A0ABN7VRJ8_GIGMA</name>
<gene>
    <name evidence="1" type="ORF">GMARGA_LOCUS21810</name>
</gene>
<organism evidence="1 2">
    <name type="scientific">Gigaspora margarita</name>
    <dbReference type="NCBI Taxonomy" id="4874"/>
    <lineage>
        <taxon>Eukaryota</taxon>
        <taxon>Fungi</taxon>
        <taxon>Fungi incertae sedis</taxon>
        <taxon>Mucoromycota</taxon>
        <taxon>Glomeromycotina</taxon>
        <taxon>Glomeromycetes</taxon>
        <taxon>Diversisporales</taxon>
        <taxon>Gigasporaceae</taxon>
        <taxon>Gigaspora</taxon>
    </lineage>
</organism>
<comment type="caution">
    <text evidence="1">The sequence shown here is derived from an EMBL/GenBank/DDBJ whole genome shotgun (WGS) entry which is preliminary data.</text>
</comment>
<proteinExistence type="predicted"/>
<dbReference type="Proteomes" id="UP000789901">
    <property type="component" value="Unassembled WGS sequence"/>
</dbReference>
<evidence type="ECO:0000313" key="2">
    <source>
        <dbReference type="Proteomes" id="UP000789901"/>
    </source>
</evidence>
<protein>
    <submittedName>
        <fullName evidence="1">37932_t:CDS:1</fullName>
    </submittedName>
</protein>
<keyword evidence="2" id="KW-1185">Reference proteome</keyword>
<accession>A0ABN7VRJ8</accession>
<sequence>MSLIRDIDPDDIVEIWKLVCILVNYKNYIVLLSDVIMNTKMAKFHIGLIARRWYKDDQQDKEIDDSQ</sequence>